<reference evidence="1 2" key="2">
    <citation type="journal article" date="2022" name="Mol. Ecol. Resour.">
        <title>The genomes of chicory, endive, great burdock and yacon provide insights into Asteraceae paleo-polyploidization history and plant inulin production.</title>
        <authorList>
            <person name="Fan W."/>
            <person name="Wang S."/>
            <person name="Wang H."/>
            <person name="Wang A."/>
            <person name="Jiang F."/>
            <person name="Liu H."/>
            <person name="Zhao H."/>
            <person name="Xu D."/>
            <person name="Zhang Y."/>
        </authorList>
    </citation>
    <scope>NUCLEOTIDE SEQUENCE [LARGE SCALE GENOMIC DNA]</scope>
    <source>
        <strain evidence="2">cv. Yunnan</strain>
        <tissue evidence="1">Leaves</tissue>
    </source>
</reference>
<organism evidence="1 2">
    <name type="scientific">Smallanthus sonchifolius</name>
    <dbReference type="NCBI Taxonomy" id="185202"/>
    <lineage>
        <taxon>Eukaryota</taxon>
        <taxon>Viridiplantae</taxon>
        <taxon>Streptophyta</taxon>
        <taxon>Embryophyta</taxon>
        <taxon>Tracheophyta</taxon>
        <taxon>Spermatophyta</taxon>
        <taxon>Magnoliopsida</taxon>
        <taxon>eudicotyledons</taxon>
        <taxon>Gunneridae</taxon>
        <taxon>Pentapetalae</taxon>
        <taxon>asterids</taxon>
        <taxon>campanulids</taxon>
        <taxon>Asterales</taxon>
        <taxon>Asteraceae</taxon>
        <taxon>Asteroideae</taxon>
        <taxon>Heliantheae alliance</taxon>
        <taxon>Millerieae</taxon>
        <taxon>Smallanthus</taxon>
    </lineage>
</organism>
<evidence type="ECO:0000313" key="1">
    <source>
        <dbReference type="EMBL" id="KAI3677362.1"/>
    </source>
</evidence>
<comment type="caution">
    <text evidence="1">The sequence shown here is derived from an EMBL/GenBank/DDBJ whole genome shotgun (WGS) entry which is preliminary data.</text>
</comment>
<name>A0ACB8Y1L5_9ASTR</name>
<proteinExistence type="predicted"/>
<keyword evidence="2" id="KW-1185">Reference proteome</keyword>
<evidence type="ECO:0000313" key="2">
    <source>
        <dbReference type="Proteomes" id="UP001056120"/>
    </source>
</evidence>
<reference evidence="2" key="1">
    <citation type="journal article" date="2022" name="Mol. Ecol. Resour.">
        <title>The genomes of chicory, endive, great burdock and yacon provide insights into Asteraceae palaeo-polyploidization history and plant inulin production.</title>
        <authorList>
            <person name="Fan W."/>
            <person name="Wang S."/>
            <person name="Wang H."/>
            <person name="Wang A."/>
            <person name="Jiang F."/>
            <person name="Liu H."/>
            <person name="Zhao H."/>
            <person name="Xu D."/>
            <person name="Zhang Y."/>
        </authorList>
    </citation>
    <scope>NUCLEOTIDE SEQUENCE [LARGE SCALE GENOMIC DNA]</scope>
    <source>
        <strain evidence="2">cv. Yunnan</strain>
    </source>
</reference>
<dbReference type="EMBL" id="CM042046">
    <property type="protein sequence ID" value="KAI3677362.1"/>
    <property type="molecule type" value="Genomic_DNA"/>
</dbReference>
<sequence>MMPALRRNQLDQAEFSNNYAPTISAENYGVVTPETIRNAFLRTENGFTALVSESFNARPSIATAGSCCLVGVIYQQTLYIANLGDSRVVLDIVALKHGVWRVKGIIQVSRSIGDVYMKHAEYNTDQIAQKFRLPESTVMPILSATPSIITHDIHPNDSFLIFASDGLWEHLSNEEVVEIVHSNPRSGIAKRLVKAALQEAARKREMRYSDLKMIDKRVQRHFHDDITVIVLFLNYDQIRRGEASENVPFQVPLCYPHRFQWRWIHTRFSKVATLSSACFPYSCLETGEPLDIEHHMLFNAIPVAQPEVIALEKAAMVPAGTAREADFGREVPAFEIDAAVVEHEFQKLYSYLFYFENTGYSAEEIDRPVPTAIFIANFDKVRFLVVDISAGPCTYGRLETEEGSVSSKTIPRLRNLMYPQGSTADKFTTHDNFVGQLAALIGIIAEHLVSPDVRSINAILYVTTYIVNFLIIDVNTIYTLLSFYS</sequence>
<dbReference type="Proteomes" id="UP001056120">
    <property type="component" value="Linkage Group LG29"/>
</dbReference>
<protein>
    <submittedName>
        <fullName evidence="1">Uncharacterized protein</fullName>
    </submittedName>
</protein>
<gene>
    <name evidence="1" type="ORF">L1987_86988</name>
</gene>
<accession>A0ACB8Y1L5</accession>